<dbReference type="EMBL" id="JAKROA010000001">
    <property type="protein sequence ID" value="KAL5112254.1"/>
    <property type="molecule type" value="Genomic_DNA"/>
</dbReference>
<sequence length="440" mass="47573">MERSSREIPDHSVPSFTSPLSNIQSATNSSAGSCSLPIPPPLTFTSSFSSPFSTFSEEPFSLAMARLALKRLIDLQTANPLSSPPSFPPPPPPPFPLFTPPLGGSSTGSPFWCAQSLLMNPAKIHELPHPSLLLSGALPPAVYRRAMNQILSSSPPPPPPPPSALSQPPLQRPQNLSARTKGALQSVDIVDLQTTTPVKQIPSVSDHGSSIIFEGQGRINQLGGMFINGRPLPYKTRLRIVQMSRNGVRPCDISRQLKVSHGCVSKILQRFHETGSVSPGATGGARKNRNHGGSLGRTHSTSSSSSLYTHSHHFHQDRRLVPTTVASEVSPCLPTKPPNGKSLPPHPIDSSISWSEQWSFASPPLPFQHPESTTSRGQHDLPHRTHIQSTSTPPFLLQPKLKFSASILADVKSEEVGGDAEMEQERREKRECPLPTLPPL</sequence>
<evidence type="ECO:0000256" key="6">
    <source>
        <dbReference type="ARBA" id="ARBA00023163"/>
    </source>
</evidence>
<reference evidence="10 11" key="1">
    <citation type="journal article" date="2022" name="Front. Cell. Infect. Microbiol.">
        <title>The Genomes of Two Strains of Taenia crassiceps the Animal Model for the Study of Human Cysticercosis.</title>
        <authorList>
            <person name="Bobes R.J."/>
            <person name="Estrada K."/>
            <person name="Rios-Valencia D.G."/>
            <person name="Calderon-Gallegos A."/>
            <person name="de la Torre P."/>
            <person name="Carrero J.C."/>
            <person name="Sanchez-Flores A."/>
            <person name="Laclette J.P."/>
        </authorList>
    </citation>
    <scope>NUCLEOTIDE SEQUENCE [LARGE SCALE GENOMIC DNA]</scope>
    <source>
        <strain evidence="10">WFUcys</strain>
    </source>
</reference>
<evidence type="ECO:0000256" key="3">
    <source>
        <dbReference type="ARBA" id="ARBA00022724"/>
    </source>
</evidence>
<dbReference type="Pfam" id="PF00292">
    <property type="entry name" value="PAX"/>
    <property type="match status" value="1"/>
</dbReference>
<evidence type="ECO:0000313" key="10">
    <source>
        <dbReference type="EMBL" id="KAL5112254.1"/>
    </source>
</evidence>
<organism evidence="10 11">
    <name type="scientific">Taenia crassiceps</name>
    <dbReference type="NCBI Taxonomy" id="6207"/>
    <lineage>
        <taxon>Eukaryota</taxon>
        <taxon>Metazoa</taxon>
        <taxon>Spiralia</taxon>
        <taxon>Lophotrochozoa</taxon>
        <taxon>Platyhelminthes</taxon>
        <taxon>Cestoda</taxon>
        <taxon>Eucestoda</taxon>
        <taxon>Cyclophyllidea</taxon>
        <taxon>Taeniidae</taxon>
        <taxon>Taenia</taxon>
    </lineage>
</organism>
<feature type="region of interest" description="Disordered" evidence="8">
    <location>
        <begin position="274"/>
        <end position="315"/>
    </location>
</feature>
<dbReference type="InterPro" id="IPR043182">
    <property type="entry name" value="PAIRED_DNA-bd_dom"/>
</dbReference>
<feature type="region of interest" description="Disordered" evidence="8">
    <location>
        <begin position="363"/>
        <end position="394"/>
    </location>
</feature>
<comment type="caution">
    <text evidence="10">The sequence shown here is derived from an EMBL/GenBank/DDBJ whole genome shotgun (WGS) entry which is preliminary data.</text>
</comment>
<dbReference type="Proteomes" id="UP001651158">
    <property type="component" value="Unassembled WGS sequence"/>
</dbReference>
<evidence type="ECO:0000256" key="7">
    <source>
        <dbReference type="ARBA" id="ARBA00023242"/>
    </source>
</evidence>
<dbReference type="InterPro" id="IPR036388">
    <property type="entry name" value="WH-like_DNA-bd_sf"/>
</dbReference>
<comment type="subcellular location">
    <subcellularLocation>
        <location evidence="1">Nucleus</location>
    </subcellularLocation>
</comment>
<evidence type="ECO:0000256" key="5">
    <source>
        <dbReference type="ARBA" id="ARBA00023125"/>
    </source>
</evidence>
<proteinExistence type="predicted"/>
<feature type="compositionally biased region" description="Basic and acidic residues" evidence="8">
    <location>
        <begin position="423"/>
        <end position="432"/>
    </location>
</feature>
<dbReference type="SUPFAM" id="SSF46689">
    <property type="entry name" value="Homeodomain-like"/>
    <property type="match status" value="1"/>
</dbReference>
<evidence type="ECO:0000313" key="11">
    <source>
        <dbReference type="Proteomes" id="UP001651158"/>
    </source>
</evidence>
<keyword evidence="6" id="KW-0804">Transcription</keyword>
<evidence type="ECO:0000256" key="1">
    <source>
        <dbReference type="ARBA" id="ARBA00004123"/>
    </source>
</evidence>
<keyword evidence="2" id="KW-0217">Developmental protein</keyword>
<evidence type="ECO:0000256" key="2">
    <source>
        <dbReference type="ARBA" id="ARBA00022473"/>
    </source>
</evidence>
<protein>
    <submittedName>
        <fullName evidence="10">Protein gooseberry-neuro</fullName>
    </submittedName>
</protein>
<dbReference type="PRINTS" id="PR00027">
    <property type="entry name" value="PAIREDBOX"/>
</dbReference>
<dbReference type="InterPro" id="IPR043565">
    <property type="entry name" value="PAX_fam"/>
</dbReference>
<accession>A0ABR4QS35</accession>
<feature type="region of interest" description="Disordered" evidence="8">
    <location>
        <begin position="1"/>
        <end position="34"/>
    </location>
</feature>
<dbReference type="PANTHER" id="PTHR45636">
    <property type="entry name" value="PAIRED BOX PROTEIN PAX-6-RELATED-RELATED"/>
    <property type="match status" value="1"/>
</dbReference>
<feature type="compositionally biased region" description="Polar residues" evidence="8">
    <location>
        <begin position="14"/>
        <end position="33"/>
    </location>
</feature>
<dbReference type="PROSITE" id="PS51257">
    <property type="entry name" value="PROKAR_LIPOPROTEIN"/>
    <property type="match status" value="1"/>
</dbReference>
<feature type="compositionally biased region" description="Low complexity" evidence="8">
    <location>
        <begin position="296"/>
        <end position="309"/>
    </location>
</feature>
<feature type="region of interest" description="Disordered" evidence="8">
    <location>
        <begin position="150"/>
        <end position="181"/>
    </location>
</feature>
<dbReference type="Gene3D" id="1.10.10.10">
    <property type="entry name" value="Winged helix-like DNA-binding domain superfamily/Winged helix DNA-binding domain"/>
    <property type="match status" value="1"/>
</dbReference>
<feature type="compositionally biased region" description="Low complexity" evidence="8">
    <location>
        <begin position="164"/>
        <end position="174"/>
    </location>
</feature>
<dbReference type="PANTHER" id="PTHR45636:SF49">
    <property type="entry name" value="PAIRED BOX PROTEIN 3 HOMOLOG"/>
    <property type="match status" value="1"/>
</dbReference>
<evidence type="ECO:0000256" key="4">
    <source>
        <dbReference type="ARBA" id="ARBA00023015"/>
    </source>
</evidence>
<feature type="compositionally biased region" description="Basic and acidic residues" evidence="8">
    <location>
        <begin position="1"/>
        <end position="10"/>
    </location>
</feature>
<feature type="domain" description="Paired" evidence="9">
    <location>
        <begin position="215"/>
        <end position="359"/>
    </location>
</feature>
<keyword evidence="7" id="KW-0539">Nucleus</keyword>
<keyword evidence="11" id="KW-1185">Reference proteome</keyword>
<feature type="compositionally biased region" description="Pro residues" evidence="8">
    <location>
        <begin position="154"/>
        <end position="163"/>
    </location>
</feature>
<gene>
    <name evidence="10" type="ORF">TcWFU_006036</name>
</gene>
<dbReference type="PROSITE" id="PS00034">
    <property type="entry name" value="PAIRED_1"/>
    <property type="match status" value="1"/>
</dbReference>
<keyword evidence="3" id="KW-0563">Paired box</keyword>
<evidence type="ECO:0000259" key="9">
    <source>
        <dbReference type="PROSITE" id="PS51057"/>
    </source>
</evidence>
<name>A0ABR4QS35_9CEST</name>
<evidence type="ECO:0000256" key="8">
    <source>
        <dbReference type="SAM" id="MobiDB-lite"/>
    </source>
</evidence>
<feature type="region of interest" description="Disordered" evidence="8">
    <location>
        <begin position="414"/>
        <end position="440"/>
    </location>
</feature>
<keyword evidence="5" id="KW-0238">DNA-binding</keyword>
<dbReference type="InterPro" id="IPR009057">
    <property type="entry name" value="Homeodomain-like_sf"/>
</dbReference>
<dbReference type="InterPro" id="IPR001523">
    <property type="entry name" value="Paired_dom"/>
</dbReference>
<dbReference type="PROSITE" id="PS51057">
    <property type="entry name" value="PAIRED_2"/>
    <property type="match status" value="1"/>
</dbReference>
<keyword evidence="4" id="KW-0805">Transcription regulation</keyword>
<dbReference type="SMART" id="SM00351">
    <property type="entry name" value="PAX"/>
    <property type="match status" value="1"/>
</dbReference>